<feature type="domain" description="PA" evidence="2">
    <location>
        <begin position="123"/>
        <end position="200"/>
    </location>
</feature>
<name>A0AA48M999_9BACL</name>
<dbReference type="SUPFAM" id="SSF52025">
    <property type="entry name" value="PA domain"/>
    <property type="match status" value="1"/>
</dbReference>
<dbReference type="InterPro" id="IPR045175">
    <property type="entry name" value="M28_fam"/>
</dbReference>
<dbReference type="InterPro" id="IPR046450">
    <property type="entry name" value="PA_dom_sf"/>
</dbReference>
<evidence type="ECO:0000256" key="1">
    <source>
        <dbReference type="SAM" id="SignalP"/>
    </source>
</evidence>
<dbReference type="Proteomes" id="UP001189619">
    <property type="component" value="Chromosome"/>
</dbReference>
<keyword evidence="4" id="KW-0378">Hydrolase</keyword>
<dbReference type="Gene3D" id="3.50.30.30">
    <property type="match status" value="1"/>
</dbReference>
<evidence type="ECO:0000259" key="3">
    <source>
        <dbReference type="Pfam" id="PF04389"/>
    </source>
</evidence>
<keyword evidence="5" id="KW-1185">Reference proteome</keyword>
<dbReference type="AlphaFoldDB" id="A0AA48M999"/>
<dbReference type="EMBL" id="OY569118">
    <property type="protein sequence ID" value="CAJ1003010.1"/>
    <property type="molecule type" value="Genomic_DNA"/>
</dbReference>
<feature type="domain" description="Peptidase M28" evidence="3">
    <location>
        <begin position="228"/>
        <end position="417"/>
    </location>
</feature>
<dbReference type="Pfam" id="PF04389">
    <property type="entry name" value="Peptidase_M28"/>
    <property type="match status" value="1"/>
</dbReference>
<dbReference type="PANTHER" id="PTHR12147">
    <property type="entry name" value="METALLOPEPTIDASE M28 FAMILY MEMBER"/>
    <property type="match status" value="1"/>
</dbReference>
<keyword evidence="4" id="KW-0645">Protease</keyword>
<gene>
    <name evidence="4" type="ORF">BSPP4475_11835</name>
</gene>
<organism evidence="4 5">
    <name type="scientific">Brevibacillus aydinogluensis</name>
    <dbReference type="NCBI Taxonomy" id="927786"/>
    <lineage>
        <taxon>Bacteria</taxon>
        <taxon>Bacillati</taxon>
        <taxon>Bacillota</taxon>
        <taxon>Bacilli</taxon>
        <taxon>Bacillales</taxon>
        <taxon>Paenibacillaceae</taxon>
        <taxon>Brevibacillus</taxon>
    </lineage>
</organism>
<evidence type="ECO:0000259" key="2">
    <source>
        <dbReference type="Pfam" id="PF02225"/>
    </source>
</evidence>
<dbReference type="InterPro" id="IPR003137">
    <property type="entry name" value="PA_domain"/>
</dbReference>
<dbReference type="GO" id="GO:0006508">
    <property type="term" value="P:proteolysis"/>
    <property type="evidence" value="ECO:0007669"/>
    <property type="project" value="InterPro"/>
</dbReference>
<accession>A0AA48M999</accession>
<dbReference type="RefSeq" id="WP_304414396.1">
    <property type="nucleotide sequence ID" value="NZ_JAUSVZ010000004.1"/>
</dbReference>
<feature type="signal peptide" evidence="1">
    <location>
        <begin position="1"/>
        <end position="25"/>
    </location>
</feature>
<reference evidence="4" key="1">
    <citation type="submission" date="2023-07" db="EMBL/GenBank/DDBJ databases">
        <authorList>
            <person name="Ivanov I."/>
            <person name="Teneva D."/>
            <person name="Stoikov I."/>
        </authorList>
    </citation>
    <scope>NUCLEOTIDE SEQUENCE</scope>
    <source>
        <strain evidence="4">4475</strain>
    </source>
</reference>
<keyword evidence="1" id="KW-0732">Signal</keyword>
<dbReference type="KEGG" id="bayd:BSPP4475_11835"/>
<feature type="chain" id="PRO_5041236953" evidence="1">
    <location>
        <begin position="26"/>
        <end position="437"/>
    </location>
</feature>
<dbReference type="SUPFAM" id="SSF53187">
    <property type="entry name" value="Zn-dependent exopeptidases"/>
    <property type="match status" value="1"/>
</dbReference>
<sequence>MRAYCRWTLFAMLVMSLHLPLPAGAAAGVQEQIDADSLYDHVERLSRQPRAAATESEFAALVYVEEQLRLYGYETKLQPFFYYVYSQPTQLSLRTDGWPDRMWNVTALTHGPNGRAAAEIIDAGRGTAAELSRIQAEGKIVLIQRGEIPLGEKVRNAAAVQAAGVILVNDDDGAWDEPLEEPLDMAVPAVLLPRTEGELLRQRLLEKGKVSAELNVIGGVSTRRTSYNLIAARKPKGANTGQTVLVTARHDSPPASPGANEGASGAAVLLETARLLASQQVDTEVRFVSLGAAYDGTRGADAYVRSLSEAEKQQIVAAFCLNGVGSADAGELTAVTADGLRNLPADLAEQAGAVFSAARPGESGIGGEATVFARAGIPAAVLVAPVPADRKRELSQDTVDRISREQLSRTAQIVLAAVREIADEHTPAYPAGRPAPK</sequence>
<dbReference type="GO" id="GO:0008235">
    <property type="term" value="F:metalloexopeptidase activity"/>
    <property type="evidence" value="ECO:0007669"/>
    <property type="project" value="InterPro"/>
</dbReference>
<evidence type="ECO:0000313" key="5">
    <source>
        <dbReference type="Proteomes" id="UP001189619"/>
    </source>
</evidence>
<dbReference type="GO" id="GO:0004177">
    <property type="term" value="F:aminopeptidase activity"/>
    <property type="evidence" value="ECO:0007669"/>
    <property type="project" value="UniProtKB-KW"/>
</dbReference>
<dbReference type="InterPro" id="IPR007484">
    <property type="entry name" value="Peptidase_M28"/>
</dbReference>
<proteinExistence type="predicted"/>
<evidence type="ECO:0000313" key="4">
    <source>
        <dbReference type="EMBL" id="CAJ1003010.1"/>
    </source>
</evidence>
<dbReference type="PANTHER" id="PTHR12147:SF26">
    <property type="entry name" value="PEPTIDASE M28 DOMAIN-CONTAINING PROTEIN"/>
    <property type="match status" value="1"/>
</dbReference>
<keyword evidence="4" id="KW-0031">Aminopeptidase</keyword>
<protein>
    <submittedName>
        <fullName evidence="4">Aminopeptidase</fullName>
    </submittedName>
</protein>
<dbReference type="Pfam" id="PF02225">
    <property type="entry name" value="PA"/>
    <property type="match status" value="1"/>
</dbReference>
<dbReference type="Gene3D" id="3.40.630.10">
    <property type="entry name" value="Zn peptidases"/>
    <property type="match status" value="1"/>
</dbReference>